<evidence type="ECO:0000313" key="3">
    <source>
        <dbReference type="Proteomes" id="UP000635565"/>
    </source>
</evidence>
<keyword evidence="3" id="KW-1185">Reference proteome</keyword>
<dbReference type="EMBL" id="BNJJ01000019">
    <property type="protein sequence ID" value="GHO87754.1"/>
    <property type="molecule type" value="Genomic_DNA"/>
</dbReference>
<name>A0ABQ3VPX4_9CHLR</name>
<dbReference type="Proteomes" id="UP000635565">
    <property type="component" value="Unassembled WGS sequence"/>
</dbReference>
<accession>A0ABQ3VPX4</accession>
<comment type="caution">
    <text evidence="2">The sequence shown here is derived from an EMBL/GenBank/DDBJ whole genome shotgun (WGS) entry which is preliminary data.</text>
</comment>
<dbReference type="RefSeq" id="WP_201365286.1">
    <property type="nucleotide sequence ID" value="NZ_BNJJ01000019.1"/>
</dbReference>
<organism evidence="2 3">
    <name type="scientific">Dictyobacter formicarum</name>
    <dbReference type="NCBI Taxonomy" id="2778368"/>
    <lineage>
        <taxon>Bacteria</taxon>
        <taxon>Bacillati</taxon>
        <taxon>Chloroflexota</taxon>
        <taxon>Ktedonobacteria</taxon>
        <taxon>Ktedonobacterales</taxon>
        <taxon>Dictyobacteraceae</taxon>
        <taxon>Dictyobacter</taxon>
    </lineage>
</organism>
<reference evidence="2 3" key="1">
    <citation type="journal article" date="2021" name="Int. J. Syst. Evol. Microbiol.">
        <title>Reticulibacter mediterranei gen. nov., sp. nov., within the new family Reticulibacteraceae fam. nov., and Ktedonospora formicarum gen. nov., sp. nov., Ktedonobacter robiniae sp. nov., Dictyobacter formicarum sp. nov. and Dictyobacter arantiisoli sp. nov., belonging to the class Ktedonobacteria.</title>
        <authorList>
            <person name="Yabe S."/>
            <person name="Zheng Y."/>
            <person name="Wang C.M."/>
            <person name="Sakai Y."/>
            <person name="Abe K."/>
            <person name="Yokota A."/>
            <person name="Donadio S."/>
            <person name="Cavaletti L."/>
            <person name="Monciardini P."/>
        </authorList>
    </citation>
    <scope>NUCLEOTIDE SEQUENCE [LARGE SCALE GENOMIC DNA]</scope>
    <source>
        <strain evidence="2 3">SOSP1-9</strain>
    </source>
</reference>
<proteinExistence type="predicted"/>
<sequence length="129" mass="14398">MSQDARGVHFYPKGSTNGENLTVKLDNSKSETPEAFLRRLMQPVANHHMCKANQISFGSFNGNPNIIWTSIAVQVTIKATHTQTRQLYMAARNPKTGKVLAAIFTNGPDVSAHTNLEDFRYIMDPFAFI</sequence>
<evidence type="ECO:0000313" key="2">
    <source>
        <dbReference type="EMBL" id="GHO87754.1"/>
    </source>
</evidence>
<gene>
    <name evidence="2" type="ORF">KSZ_57600</name>
</gene>
<protein>
    <submittedName>
        <fullName evidence="2">Uncharacterized protein</fullName>
    </submittedName>
</protein>
<evidence type="ECO:0000256" key="1">
    <source>
        <dbReference type="SAM" id="MobiDB-lite"/>
    </source>
</evidence>
<feature type="region of interest" description="Disordered" evidence="1">
    <location>
        <begin position="1"/>
        <end position="23"/>
    </location>
</feature>